<name>A0A645AA40_9ZZZZ</name>
<evidence type="ECO:0000313" key="1">
    <source>
        <dbReference type="EMBL" id="MPM47693.1"/>
    </source>
</evidence>
<sequence length="55" mass="6234">MKGRCGINQIISIRLNNNVFKGSVDYREIRVITKFLPRECRQSVTQLNPGQLTAG</sequence>
<dbReference type="AlphaFoldDB" id="A0A645AA40"/>
<comment type="caution">
    <text evidence="1">The sequence shown here is derived from an EMBL/GenBank/DDBJ whole genome shotgun (WGS) entry which is preliminary data.</text>
</comment>
<reference evidence="1" key="1">
    <citation type="submission" date="2019-08" db="EMBL/GenBank/DDBJ databases">
        <authorList>
            <person name="Kucharzyk K."/>
            <person name="Murdoch R.W."/>
            <person name="Higgins S."/>
            <person name="Loffler F."/>
        </authorList>
    </citation>
    <scope>NUCLEOTIDE SEQUENCE</scope>
</reference>
<dbReference type="EMBL" id="VSSQ01011779">
    <property type="protein sequence ID" value="MPM47693.1"/>
    <property type="molecule type" value="Genomic_DNA"/>
</dbReference>
<protein>
    <submittedName>
        <fullName evidence="1">Uncharacterized protein</fullName>
    </submittedName>
</protein>
<proteinExistence type="predicted"/>
<organism evidence="1">
    <name type="scientific">bioreactor metagenome</name>
    <dbReference type="NCBI Taxonomy" id="1076179"/>
    <lineage>
        <taxon>unclassified sequences</taxon>
        <taxon>metagenomes</taxon>
        <taxon>ecological metagenomes</taxon>
    </lineage>
</organism>
<accession>A0A645AA40</accession>
<gene>
    <name evidence="1" type="ORF">SDC9_94406</name>
</gene>